<evidence type="ECO:0000313" key="1">
    <source>
        <dbReference type="EMBL" id="WQJ52879.1"/>
    </source>
</evidence>
<keyword evidence="2" id="KW-1185">Reference proteome</keyword>
<evidence type="ECO:0000313" key="2">
    <source>
        <dbReference type="Proteomes" id="UP001349343"/>
    </source>
</evidence>
<reference evidence="1 2" key="1">
    <citation type="submission" date="2023-11" db="EMBL/GenBank/DDBJ databases">
        <authorList>
            <person name="Cook R."/>
            <person name="Crisci M."/>
            <person name="Pye H."/>
            <person name="Adriaenssens E."/>
            <person name="Santini J."/>
        </authorList>
    </citation>
    <scope>NUCLEOTIDE SEQUENCE [LARGE SCALE GENOMIC DNA]</scope>
    <source>
        <strain evidence="1">Lak_Megaphage_RVC_JS4_GC31</strain>
    </source>
</reference>
<organism evidence="1 2">
    <name type="scientific">phage Lak_Megaphage_RVC_JS4_GC31</name>
    <dbReference type="NCBI Taxonomy" id="3109228"/>
    <lineage>
        <taxon>Viruses</taxon>
        <taxon>Duplodnaviria</taxon>
        <taxon>Heunggongvirae</taxon>
        <taxon>Uroviricota</taxon>
        <taxon>Caudoviricetes</taxon>
        <taxon>Caudoviricetes code 15 clade</taxon>
    </lineage>
</organism>
<dbReference type="Proteomes" id="UP001349343">
    <property type="component" value="Segment"/>
</dbReference>
<name>A0ABZ0Z456_9CAUD</name>
<proteinExistence type="predicted"/>
<accession>A0ABZ0Z456</accession>
<dbReference type="EMBL" id="OR769222">
    <property type="protein sequence ID" value="WQJ52879.1"/>
    <property type="molecule type" value="Genomic_DNA"/>
</dbReference>
<sequence>MGKNFREQAAYDYLHDKEEKIKIKHFWSIMRKWQRHNFNIGESRLELKKLIKHQKDKDLKTDLINYYNEK</sequence>
<protein>
    <submittedName>
        <fullName evidence="1">Uncharacterized protein</fullName>
    </submittedName>
</protein>